<reference evidence="2 4" key="1">
    <citation type="submission" date="2014-04" db="EMBL/GenBank/DDBJ databases">
        <authorList>
            <consortium name="DOE Joint Genome Institute"/>
            <person name="Kuo A."/>
            <person name="Girlanda M."/>
            <person name="Perotto S."/>
            <person name="Kohler A."/>
            <person name="Nagy L.G."/>
            <person name="Floudas D."/>
            <person name="Copeland A."/>
            <person name="Barry K.W."/>
            <person name="Cichocki N."/>
            <person name="Veneault-Fourrey C."/>
            <person name="LaButti K."/>
            <person name="Lindquist E.A."/>
            <person name="Lipzen A."/>
            <person name="Lundell T."/>
            <person name="Morin E."/>
            <person name="Murat C."/>
            <person name="Sun H."/>
            <person name="Tunlid A."/>
            <person name="Henrissat B."/>
            <person name="Grigoriev I.V."/>
            <person name="Hibbett D.S."/>
            <person name="Martin F."/>
            <person name="Nordberg H.P."/>
            <person name="Cantor M.N."/>
            <person name="Hua S.X."/>
        </authorList>
    </citation>
    <scope>NUCLEOTIDE SEQUENCE [LARGE SCALE GENOMIC DNA]</scope>
    <source>
        <strain evidence="2 4">MUT 4182</strain>
    </source>
</reference>
<feature type="region of interest" description="Disordered" evidence="1">
    <location>
        <begin position="35"/>
        <end position="56"/>
    </location>
</feature>
<evidence type="ECO:0000313" key="2">
    <source>
        <dbReference type="EMBL" id="KIO16694.1"/>
    </source>
</evidence>
<dbReference type="Proteomes" id="UP000054248">
    <property type="component" value="Unassembled WGS sequence"/>
</dbReference>
<organism evidence="2 4">
    <name type="scientific">Tulasnella calospora MUT 4182</name>
    <dbReference type="NCBI Taxonomy" id="1051891"/>
    <lineage>
        <taxon>Eukaryota</taxon>
        <taxon>Fungi</taxon>
        <taxon>Dikarya</taxon>
        <taxon>Basidiomycota</taxon>
        <taxon>Agaricomycotina</taxon>
        <taxon>Agaricomycetes</taxon>
        <taxon>Cantharellales</taxon>
        <taxon>Tulasnellaceae</taxon>
        <taxon>Tulasnella</taxon>
    </lineage>
</organism>
<proteinExistence type="predicted"/>
<dbReference type="EMBL" id="KN823502">
    <property type="protein sequence ID" value="KIO16694.1"/>
    <property type="molecule type" value="Genomic_DNA"/>
</dbReference>
<reference evidence="2" key="3">
    <citation type="submission" date="2015-02" db="EMBL/GenBank/DDBJ databases">
        <title>Evolutionary Origins and Diversification of the Mycorrhizal Mutualists.</title>
        <authorList>
            <consortium name="DOE Joint Genome Institute"/>
            <consortium name="Mycorrhizal Genomics Consortium"/>
            <person name="Kohler A."/>
            <person name="Kuo A."/>
            <person name="Nagy L.G."/>
            <person name="Floudas D."/>
            <person name="Copeland A."/>
            <person name="Barry K.W."/>
            <person name="Cichocki N."/>
            <person name="Veneault-Fourrey C."/>
            <person name="LaButti K."/>
            <person name="Lindquist E.A."/>
            <person name="Lipzen A."/>
            <person name="Lundell T."/>
            <person name="Morin E."/>
            <person name="Murat C."/>
            <person name="Riley R."/>
            <person name="Ohm R."/>
            <person name="Sun H."/>
            <person name="Tunlid A."/>
            <person name="Henrissat B."/>
            <person name="Grigoriev I.V."/>
            <person name="Hibbett D.S."/>
            <person name="Martin F."/>
        </authorList>
    </citation>
    <scope>NUCLEOTIDE SEQUENCE</scope>
    <source>
        <strain evidence="2">MUT 4182</strain>
    </source>
</reference>
<reference evidence="4" key="2">
    <citation type="submission" date="2015-01" db="EMBL/GenBank/DDBJ databases">
        <title>Evolutionary Origins and Diversification of the Mycorrhizal Mutualists.</title>
        <authorList>
            <consortium name="DOE Joint Genome Institute"/>
            <consortium name="Mycorrhizal Genomics Consortium"/>
            <person name="Kohler A."/>
            <person name="Kuo A."/>
            <person name="Nagy L.G."/>
            <person name="Floudas D."/>
            <person name="Copeland A."/>
            <person name="Barry K.W."/>
            <person name="Cichocki N."/>
            <person name="Veneault-Fourrey C."/>
            <person name="LaButti K."/>
            <person name="Lindquist E.A."/>
            <person name="Lipzen A."/>
            <person name="Lundell T."/>
            <person name="Morin E."/>
            <person name="Murat C."/>
            <person name="Riley R."/>
            <person name="Ohm R."/>
            <person name="Sun H."/>
            <person name="Tunlid A."/>
            <person name="Henrissat B."/>
            <person name="Grigoriev I.V."/>
            <person name="Hibbett D.S."/>
            <person name="Martin F."/>
        </authorList>
    </citation>
    <scope>NUCLEOTIDE SEQUENCE [LARGE SCALE GENOMIC DNA]</scope>
    <source>
        <strain evidence="3 4">MUT 4182</strain>
    </source>
</reference>
<feature type="compositionally biased region" description="Polar residues" evidence="1">
    <location>
        <begin position="35"/>
        <end position="46"/>
    </location>
</feature>
<evidence type="ECO:0000313" key="3">
    <source>
        <dbReference type="EMBL" id="KIO18767.1"/>
    </source>
</evidence>
<dbReference type="AlphaFoldDB" id="A0A0C3Q2N2"/>
<keyword evidence="4" id="KW-1185">Reference proteome</keyword>
<dbReference type="EMBL" id="KN823262">
    <property type="protein sequence ID" value="KIO18767.1"/>
    <property type="molecule type" value="Genomic_DNA"/>
</dbReference>
<protein>
    <submittedName>
        <fullName evidence="2">Uncharacterized protein</fullName>
    </submittedName>
</protein>
<dbReference type="HOGENOM" id="CLU_2724081_0_0_1"/>
<gene>
    <name evidence="3" type="ORF">M407DRAFT_155882</name>
    <name evidence="2" type="ORF">M407DRAFT_183615</name>
</gene>
<name>A0A0C3Q2N2_9AGAM</name>
<evidence type="ECO:0000313" key="4">
    <source>
        <dbReference type="Proteomes" id="UP000054248"/>
    </source>
</evidence>
<accession>A0A0C3Q2N2</accession>
<evidence type="ECO:0000256" key="1">
    <source>
        <dbReference type="SAM" id="MobiDB-lite"/>
    </source>
</evidence>
<sequence length="72" mass="7696">MYLRQILCTGPNNGQKDLTVHVTLSTKEVLSQTLCNSAGGPNSSRTHGPLPQPQAIHVSSLSSIHTTCQVLK</sequence>